<accession>A0A1X6P7N6</accession>
<dbReference type="OrthoDB" id="2342176at2759"/>
<proteinExistence type="predicted"/>
<evidence type="ECO:0000313" key="1">
    <source>
        <dbReference type="EMBL" id="OSX76776.1"/>
    </source>
</evidence>
<name>A0A1X6P7N6_PORUM</name>
<organism evidence="1 2">
    <name type="scientific">Porphyra umbilicalis</name>
    <name type="common">Purple laver</name>
    <name type="synonym">Red alga</name>
    <dbReference type="NCBI Taxonomy" id="2786"/>
    <lineage>
        <taxon>Eukaryota</taxon>
        <taxon>Rhodophyta</taxon>
        <taxon>Bangiophyceae</taxon>
        <taxon>Bangiales</taxon>
        <taxon>Bangiaceae</taxon>
        <taxon>Porphyra</taxon>
    </lineage>
</organism>
<dbReference type="AlphaFoldDB" id="A0A1X6P7N6"/>
<keyword evidence="2" id="KW-1185">Reference proteome</keyword>
<protein>
    <submittedName>
        <fullName evidence="1">Uncharacterized protein</fullName>
    </submittedName>
</protein>
<gene>
    <name evidence="1" type="ORF">BU14_0176s0019</name>
</gene>
<evidence type="ECO:0000313" key="2">
    <source>
        <dbReference type="Proteomes" id="UP000218209"/>
    </source>
</evidence>
<reference evidence="1 2" key="1">
    <citation type="submission" date="2017-03" db="EMBL/GenBank/DDBJ databases">
        <title>WGS assembly of Porphyra umbilicalis.</title>
        <authorList>
            <person name="Brawley S.H."/>
            <person name="Blouin N.A."/>
            <person name="Ficko-Blean E."/>
            <person name="Wheeler G.L."/>
            <person name="Lohr M."/>
            <person name="Goodson H.V."/>
            <person name="Jenkins J.W."/>
            <person name="Blaby-Haas C.E."/>
            <person name="Helliwell K.E."/>
            <person name="Chan C."/>
            <person name="Marriage T."/>
            <person name="Bhattacharya D."/>
            <person name="Klein A.S."/>
            <person name="Badis Y."/>
            <person name="Brodie J."/>
            <person name="Cao Y."/>
            <person name="Collen J."/>
            <person name="Dittami S.M."/>
            <person name="Gachon C.M."/>
            <person name="Green B.R."/>
            <person name="Karpowicz S."/>
            <person name="Kim J.W."/>
            <person name="Kudahl U."/>
            <person name="Lin S."/>
            <person name="Michel G."/>
            <person name="Mittag M."/>
            <person name="Olson B.J."/>
            <person name="Pangilinan J."/>
            <person name="Peng Y."/>
            <person name="Qiu H."/>
            <person name="Shu S."/>
            <person name="Singer J.T."/>
            <person name="Smith A.G."/>
            <person name="Sprecher B.N."/>
            <person name="Wagner V."/>
            <person name="Wang W."/>
            <person name="Wang Z.-Y."/>
            <person name="Yan J."/>
            <person name="Yarish C."/>
            <person name="Zoeuner-Riek S."/>
            <person name="Zhuang Y."/>
            <person name="Zou Y."/>
            <person name="Lindquist E.A."/>
            <person name="Grimwood J."/>
            <person name="Barry K."/>
            <person name="Rokhsar D.S."/>
            <person name="Schmutz J."/>
            <person name="Stiller J.W."/>
            <person name="Grossman A.R."/>
            <person name="Prochnik S.E."/>
        </authorList>
    </citation>
    <scope>NUCLEOTIDE SEQUENCE [LARGE SCALE GENOMIC DNA]</scope>
    <source>
        <strain evidence="1">4086291</strain>
    </source>
</reference>
<dbReference type="Proteomes" id="UP000218209">
    <property type="component" value="Unassembled WGS sequence"/>
</dbReference>
<sequence>MAQPREGALHERAVPPGTCAGRAQARQRLWKMGATAVRGSHDAEVERTVPRSCRSALERRRVASLADASPQNLTTAVDPADSVAHCRSFYRFHIPPCCRRRAGSCLLPAGTATRKGIMAVGQWHRSKPVAVVLLLAACILCAATRVSSHSALIDPLNRDWDESCRIGGRPPFWKNCHGPCSRQPLRHYYHVKEFRRSQNIPVVYYKNNHKDGFLRLTLVPLKHKFNKWVHARNAFRWSCWSFGTEPCPNRSHQQCGNDGTGRRYRQWVTIPPVFPDGVYVLGFVWYGGYPKQATYWSCAEIRIKGGPMQNNYTPVFTNHHNGQCKGHANGEEQCVKEPCFNRPEKTWKPIEFMNGHTPKPINRWTVNN</sequence>
<dbReference type="EMBL" id="KV918856">
    <property type="protein sequence ID" value="OSX76776.1"/>
    <property type="molecule type" value="Genomic_DNA"/>
</dbReference>